<name>A0A444GAW0_ENSVE</name>
<reference evidence="1" key="1">
    <citation type="journal article" date="2018" name="Data Brief">
        <title>Genome sequence data from 17 accessions of Ensete ventricosum, a staple food crop for millions in Ethiopia.</title>
        <authorList>
            <person name="Yemataw Z."/>
            <person name="Muzemil S."/>
            <person name="Ambachew D."/>
            <person name="Tripathi L."/>
            <person name="Tesfaye K."/>
            <person name="Chala A."/>
            <person name="Farbos A."/>
            <person name="O'Neill P."/>
            <person name="Moore K."/>
            <person name="Grant M."/>
            <person name="Studholme D.J."/>
        </authorList>
    </citation>
    <scope>NUCLEOTIDE SEQUENCE [LARGE SCALE GENOMIC DNA]</scope>
    <source>
        <tissue evidence="1">Leaf</tissue>
    </source>
</reference>
<proteinExistence type="predicted"/>
<gene>
    <name evidence="1" type="ORF">BHM03_00048845</name>
</gene>
<dbReference type="EMBL" id="KV876526">
    <property type="protein sequence ID" value="RZR75066.1"/>
    <property type="molecule type" value="Genomic_DNA"/>
</dbReference>
<accession>A0A444GAW0</accession>
<evidence type="ECO:0000313" key="1">
    <source>
        <dbReference type="EMBL" id="RZR75066.1"/>
    </source>
</evidence>
<dbReference type="Proteomes" id="UP000290560">
    <property type="component" value="Unassembled WGS sequence"/>
</dbReference>
<organism evidence="1">
    <name type="scientific">Ensete ventricosum</name>
    <name type="common">Abyssinian banana</name>
    <name type="synonym">Musa ensete</name>
    <dbReference type="NCBI Taxonomy" id="4639"/>
    <lineage>
        <taxon>Eukaryota</taxon>
        <taxon>Viridiplantae</taxon>
        <taxon>Streptophyta</taxon>
        <taxon>Embryophyta</taxon>
        <taxon>Tracheophyta</taxon>
        <taxon>Spermatophyta</taxon>
        <taxon>Magnoliopsida</taxon>
        <taxon>Liliopsida</taxon>
        <taxon>Zingiberales</taxon>
        <taxon>Musaceae</taxon>
        <taxon>Ensete</taxon>
    </lineage>
</organism>
<protein>
    <submittedName>
        <fullName evidence="1">Uncharacterized protein</fullName>
    </submittedName>
</protein>
<sequence>MGAEVIGASTRPSSPFDRTGRGGFPLRWLPSRFPEEQQESPANKNLVRIDSDPHSVSSFLSLSLSREVQPPVLPRGARVPTRNLDRFSRGGRLSLTSSLLIRRNPRSSDVSRNSVPETLEDPTFRPIWLWSQAKLNPSSSP</sequence>
<dbReference type="AlphaFoldDB" id="A0A444GAW0"/>